<dbReference type="GO" id="GO:0006419">
    <property type="term" value="P:alanyl-tRNA aminoacylation"/>
    <property type="evidence" value="ECO:0007669"/>
    <property type="project" value="InterPro"/>
</dbReference>
<keyword evidence="7" id="KW-0862">Zinc</keyword>
<dbReference type="GO" id="GO:0005739">
    <property type="term" value="C:mitochondrion"/>
    <property type="evidence" value="ECO:0007669"/>
    <property type="project" value="TreeGrafter"/>
</dbReference>
<dbReference type="GO" id="GO:0002161">
    <property type="term" value="F:aminoacyl-tRNA deacylase activity"/>
    <property type="evidence" value="ECO:0007669"/>
    <property type="project" value="TreeGrafter"/>
</dbReference>
<name>A0A166ETN4_DAUCS</name>
<dbReference type="EMBL" id="LNRQ01000003">
    <property type="protein sequence ID" value="KZN01131.1"/>
    <property type="molecule type" value="Genomic_DNA"/>
</dbReference>
<keyword evidence="3" id="KW-0820">tRNA-binding</keyword>
<dbReference type="PANTHER" id="PTHR11777">
    <property type="entry name" value="ALANYL-TRNA SYNTHETASE"/>
    <property type="match status" value="1"/>
</dbReference>
<comment type="similarity">
    <text evidence="1">Belongs to the class-II aminoacyl-tRNA synthetase family.</text>
</comment>
<dbReference type="FunFam" id="3.30.930.10:FF:000011">
    <property type="entry name" value="Alanine--tRNA ligase, cytoplasmic"/>
    <property type="match status" value="1"/>
</dbReference>
<keyword evidence="5" id="KW-0479">Metal-binding</keyword>
<dbReference type="OMA" id="TETRDIW"/>
<dbReference type="EC" id="6.1.1.7" evidence="2"/>
<comment type="catalytic activity">
    <reaction evidence="12">
        <text>tRNA(Ala) + L-alanine + ATP = L-alanyl-tRNA(Ala) + AMP + diphosphate</text>
        <dbReference type="Rhea" id="RHEA:12540"/>
        <dbReference type="Rhea" id="RHEA-COMP:9657"/>
        <dbReference type="Rhea" id="RHEA-COMP:9923"/>
        <dbReference type="ChEBI" id="CHEBI:30616"/>
        <dbReference type="ChEBI" id="CHEBI:33019"/>
        <dbReference type="ChEBI" id="CHEBI:57972"/>
        <dbReference type="ChEBI" id="CHEBI:78442"/>
        <dbReference type="ChEBI" id="CHEBI:78497"/>
        <dbReference type="ChEBI" id="CHEBI:456215"/>
        <dbReference type="EC" id="6.1.1.7"/>
    </reaction>
</comment>
<dbReference type="GO" id="GO:0009507">
    <property type="term" value="C:chloroplast"/>
    <property type="evidence" value="ECO:0007669"/>
    <property type="project" value="TreeGrafter"/>
</dbReference>
<dbReference type="Gramene" id="KZN01131">
    <property type="protein sequence ID" value="KZN01131"/>
    <property type="gene ID" value="DCAR_009885"/>
</dbReference>
<dbReference type="GO" id="GO:0046872">
    <property type="term" value="F:metal ion binding"/>
    <property type="evidence" value="ECO:0007669"/>
    <property type="project" value="UniProtKB-KW"/>
</dbReference>
<dbReference type="InterPro" id="IPR018165">
    <property type="entry name" value="Ala-tRNA-synth_IIc_core"/>
</dbReference>
<evidence type="ECO:0000313" key="15">
    <source>
        <dbReference type="EMBL" id="KZN06966.1"/>
    </source>
</evidence>
<reference evidence="15" key="1">
    <citation type="journal article" date="2016" name="Nat. Genet.">
        <title>A high-quality carrot genome assembly provides new insights into carotenoid accumulation and asterid genome evolution.</title>
        <authorList>
            <person name="Iorizzo M."/>
            <person name="Ellison S."/>
            <person name="Senalik D."/>
            <person name="Zeng P."/>
            <person name="Satapoomin P."/>
            <person name="Huang J."/>
            <person name="Bowman M."/>
            <person name="Iovene M."/>
            <person name="Sanseverino W."/>
            <person name="Cavagnaro P."/>
            <person name="Yildiz M."/>
            <person name="Macko-Podgorni A."/>
            <person name="Moranska E."/>
            <person name="Grzebelus E."/>
            <person name="Grzebelus D."/>
            <person name="Ashrafi H."/>
            <person name="Zheng Z."/>
            <person name="Cheng S."/>
            <person name="Spooner D."/>
            <person name="Van Deynze A."/>
            <person name="Simon P."/>
        </authorList>
    </citation>
    <scope>NUCLEOTIDE SEQUENCE [LARGE SCALE GENOMIC DNA]</scope>
    <source>
        <tissue evidence="15">Leaf</tissue>
    </source>
</reference>
<keyword evidence="4" id="KW-0436">Ligase</keyword>
<protein>
    <recommendedName>
        <fullName evidence="2">alanine--tRNA ligase</fullName>
        <ecNumber evidence="2">6.1.1.7</ecNumber>
    </recommendedName>
</protein>
<dbReference type="AlphaFoldDB" id="A0A166ETN4"/>
<gene>
    <name evidence="15" type="ORF">DCAR_007803</name>
    <name evidence="14" type="ORF">DCAR_009885</name>
</gene>
<keyword evidence="8" id="KW-0067">ATP-binding</keyword>
<dbReference type="GO" id="GO:0005524">
    <property type="term" value="F:ATP binding"/>
    <property type="evidence" value="ECO:0007669"/>
    <property type="project" value="UniProtKB-KW"/>
</dbReference>
<dbReference type="InterPro" id="IPR050058">
    <property type="entry name" value="Ala-tRNA_ligase"/>
</dbReference>
<evidence type="ECO:0000256" key="9">
    <source>
        <dbReference type="ARBA" id="ARBA00022884"/>
    </source>
</evidence>
<feature type="domain" description="Alanyl-transfer RNA synthetases family profile" evidence="13">
    <location>
        <begin position="8"/>
        <end position="188"/>
    </location>
</feature>
<evidence type="ECO:0000256" key="1">
    <source>
        <dbReference type="ARBA" id="ARBA00008226"/>
    </source>
</evidence>
<dbReference type="SUPFAM" id="SSF55681">
    <property type="entry name" value="Class II aaRS and biotin synthetases"/>
    <property type="match status" value="1"/>
</dbReference>
<dbReference type="STRING" id="79200.A0A166ETN4"/>
<dbReference type="Gramene" id="KZN06966">
    <property type="protein sequence ID" value="KZN06966"/>
    <property type="gene ID" value="DCAR_007803"/>
</dbReference>
<keyword evidence="11" id="KW-0030">Aminoacyl-tRNA synthetase</keyword>
<accession>A0A166ETN4</accession>
<evidence type="ECO:0000256" key="3">
    <source>
        <dbReference type="ARBA" id="ARBA00022555"/>
    </source>
</evidence>
<dbReference type="InterPro" id="IPR045864">
    <property type="entry name" value="aa-tRNA-synth_II/BPL/LPL"/>
</dbReference>
<keyword evidence="9" id="KW-0694">RNA-binding</keyword>
<organism evidence="15">
    <name type="scientific">Daucus carota subsp. sativus</name>
    <name type="common">Carrot</name>
    <dbReference type="NCBI Taxonomy" id="79200"/>
    <lineage>
        <taxon>Eukaryota</taxon>
        <taxon>Viridiplantae</taxon>
        <taxon>Streptophyta</taxon>
        <taxon>Embryophyta</taxon>
        <taxon>Tracheophyta</taxon>
        <taxon>Spermatophyta</taxon>
        <taxon>Magnoliopsida</taxon>
        <taxon>eudicotyledons</taxon>
        <taxon>Gunneridae</taxon>
        <taxon>Pentapetalae</taxon>
        <taxon>asterids</taxon>
        <taxon>campanulids</taxon>
        <taxon>Apiales</taxon>
        <taxon>Apiaceae</taxon>
        <taxon>Apioideae</taxon>
        <taxon>Scandiceae</taxon>
        <taxon>Daucinae</taxon>
        <taxon>Daucus</taxon>
        <taxon>Daucus sect. Daucus</taxon>
    </lineage>
</organism>
<dbReference type="Gene3D" id="3.30.930.10">
    <property type="entry name" value="Bira Bifunctional Protein, Domain 2"/>
    <property type="match status" value="1"/>
</dbReference>
<dbReference type="GO" id="GO:0000049">
    <property type="term" value="F:tRNA binding"/>
    <property type="evidence" value="ECO:0007669"/>
    <property type="project" value="UniProtKB-KW"/>
</dbReference>
<dbReference type="PANTHER" id="PTHR11777:SF9">
    <property type="entry name" value="ALANINE--TRNA LIGASE, CYTOPLASMIC"/>
    <property type="match status" value="1"/>
</dbReference>
<evidence type="ECO:0000313" key="14">
    <source>
        <dbReference type="EMBL" id="KZN01131.1"/>
    </source>
</evidence>
<dbReference type="GO" id="GO:0004813">
    <property type="term" value="F:alanine-tRNA ligase activity"/>
    <property type="evidence" value="ECO:0007669"/>
    <property type="project" value="UniProtKB-EC"/>
</dbReference>
<evidence type="ECO:0000256" key="12">
    <source>
        <dbReference type="ARBA" id="ARBA00048300"/>
    </source>
</evidence>
<dbReference type="EMBL" id="LNRQ01000002">
    <property type="protein sequence ID" value="KZN06966.1"/>
    <property type="molecule type" value="Genomic_DNA"/>
</dbReference>
<proteinExistence type="inferred from homology"/>
<keyword evidence="10" id="KW-0648">Protein biosynthesis</keyword>
<evidence type="ECO:0000256" key="6">
    <source>
        <dbReference type="ARBA" id="ARBA00022741"/>
    </source>
</evidence>
<dbReference type="Pfam" id="PF01411">
    <property type="entry name" value="tRNA-synt_2c"/>
    <property type="match status" value="1"/>
</dbReference>
<sequence length="236" mass="27185">MGSEEIEWPANRVRDTFIKFFEDKQHVNWKSSPVVPHNDPTLLFANAGMNQYKPIFLGTADPNTQLSKLTRACNTQKCIRAGGKHNDLDDVRKDTYHHTFFEMLGNCSFGDYFKAEAISWAWKLLTKACSNVYKLPEDRIYATYFGGDEKSGLDPDTEAKALWLKYLPKKRVLPFGCKAEAAQVRGKTFYLQYSNRQEIVNYKTTADVVRNVLEMLQIAESLVAERKIQTKRRIKN</sequence>
<dbReference type="InterPro" id="IPR018164">
    <property type="entry name" value="Ala-tRNA-synth_IIc_N"/>
</dbReference>
<evidence type="ECO:0000256" key="2">
    <source>
        <dbReference type="ARBA" id="ARBA00013168"/>
    </source>
</evidence>
<evidence type="ECO:0000256" key="11">
    <source>
        <dbReference type="ARBA" id="ARBA00023146"/>
    </source>
</evidence>
<dbReference type="PROSITE" id="PS50860">
    <property type="entry name" value="AA_TRNA_LIGASE_II_ALA"/>
    <property type="match status" value="1"/>
</dbReference>
<evidence type="ECO:0000256" key="7">
    <source>
        <dbReference type="ARBA" id="ARBA00022833"/>
    </source>
</evidence>
<evidence type="ECO:0000256" key="8">
    <source>
        <dbReference type="ARBA" id="ARBA00022840"/>
    </source>
</evidence>
<keyword evidence="6" id="KW-0547">Nucleotide-binding</keyword>
<evidence type="ECO:0000256" key="4">
    <source>
        <dbReference type="ARBA" id="ARBA00022598"/>
    </source>
</evidence>
<evidence type="ECO:0000256" key="10">
    <source>
        <dbReference type="ARBA" id="ARBA00022917"/>
    </source>
</evidence>
<evidence type="ECO:0000256" key="5">
    <source>
        <dbReference type="ARBA" id="ARBA00022723"/>
    </source>
</evidence>
<evidence type="ECO:0000259" key="13">
    <source>
        <dbReference type="PROSITE" id="PS50860"/>
    </source>
</evidence>
<dbReference type="CDD" id="cd00673">
    <property type="entry name" value="AlaRS_core"/>
    <property type="match status" value="1"/>
</dbReference>
<comment type="caution">
    <text evidence="15">The sequence shown here is derived from an EMBL/GenBank/DDBJ whole genome shotgun (WGS) entry which is preliminary data.</text>
</comment>